<gene>
    <name evidence="2" type="ORF">J2S05_002356</name>
</gene>
<dbReference type="EMBL" id="JAUSUA010000003">
    <property type="protein sequence ID" value="MDQ0207555.1"/>
    <property type="molecule type" value="Genomic_DNA"/>
</dbReference>
<reference evidence="2 3" key="1">
    <citation type="submission" date="2023-07" db="EMBL/GenBank/DDBJ databases">
        <title>Genomic Encyclopedia of Type Strains, Phase IV (KMG-IV): sequencing the most valuable type-strain genomes for metagenomic binning, comparative biology and taxonomic classification.</title>
        <authorList>
            <person name="Goeker M."/>
        </authorList>
    </citation>
    <scope>NUCLEOTIDE SEQUENCE [LARGE SCALE GENOMIC DNA]</scope>
    <source>
        <strain evidence="2 3">DSM 19154</strain>
    </source>
</reference>
<keyword evidence="3" id="KW-1185">Reference proteome</keyword>
<evidence type="ECO:0000313" key="2">
    <source>
        <dbReference type="EMBL" id="MDQ0207555.1"/>
    </source>
</evidence>
<sequence length="350" mass="39707">MKKMKKTAGMVSIAFLLVGCQSSEDEQETMNANQAEESPEDERASDENEEVEPEDHDDENELNEDNDDEPSDENEEEEDNPDTYGGTQETPDYFIDTHMVSYENAFYTAFYIKRDAEQDLQPEDRLERSLIDSDPSEQDILSSFTEMSVEWPTLYVNFNVDDNQLSATTAQSSLFYDSLIGISALYGIEEIIFLNPDGEEDIYVAERGVQEPIIIEDEYERGLTRGYYTVYDEELEQTLFLTGGALEEQVEGENGEPLSFSETVEEMKTVDHEEAFYTSAIVDGIEIVHATNENGVATVQYTMDDENVTEADQTVFENAIQLAALDFHVSELRLINDTKQEIITYPLVGQ</sequence>
<evidence type="ECO:0000256" key="1">
    <source>
        <dbReference type="SAM" id="MobiDB-lite"/>
    </source>
</evidence>
<dbReference type="Proteomes" id="UP001225034">
    <property type="component" value="Unassembled WGS sequence"/>
</dbReference>
<comment type="caution">
    <text evidence="2">The sequence shown here is derived from an EMBL/GenBank/DDBJ whole genome shotgun (WGS) entry which is preliminary data.</text>
</comment>
<organism evidence="2 3">
    <name type="scientific">Alkalicoccobacillus murimartini</name>
    <dbReference type="NCBI Taxonomy" id="171685"/>
    <lineage>
        <taxon>Bacteria</taxon>
        <taxon>Bacillati</taxon>
        <taxon>Bacillota</taxon>
        <taxon>Bacilli</taxon>
        <taxon>Bacillales</taxon>
        <taxon>Bacillaceae</taxon>
        <taxon>Alkalicoccobacillus</taxon>
    </lineage>
</organism>
<name>A0ABT9YJ97_9BACI</name>
<feature type="compositionally biased region" description="Acidic residues" evidence="1">
    <location>
        <begin position="47"/>
        <end position="81"/>
    </location>
</feature>
<feature type="region of interest" description="Disordered" evidence="1">
    <location>
        <begin position="23"/>
        <end position="91"/>
    </location>
</feature>
<evidence type="ECO:0008006" key="4">
    <source>
        <dbReference type="Google" id="ProtNLM"/>
    </source>
</evidence>
<proteinExistence type="predicted"/>
<evidence type="ECO:0000313" key="3">
    <source>
        <dbReference type="Proteomes" id="UP001225034"/>
    </source>
</evidence>
<accession>A0ABT9YJ97</accession>
<dbReference type="RefSeq" id="WP_306982947.1">
    <property type="nucleotide sequence ID" value="NZ_JAUSUA010000003.1"/>
</dbReference>
<dbReference type="PROSITE" id="PS51257">
    <property type="entry name" value="PROKAR_LIPOPROTEIN"/>
    <property type="match status" value="1"/>
</dbReference>
<protein>
    <recommendedName>
        <fullName evidence="4">GerMN domain-containing protein</fullName>
    </recommendedName>
</protein>